<proteinExistence type="predicted"/>
<keyword evidence="1" id="KW-0732">Signal</keyword>
<accession>A0A4R1NKE0</accession>
<comment type="caution">
    <text evidence="2">The sequence shown here is derived from an EMBL/GenBank/DDBJ whole genome shotgun (WGS) entry which is preliminary data.</text>
</comment>
<dbReference type="Pfam" id="PF09865">
    <property type="entry name" value="DUF2092"/>
    <property type="match status" value="1"/>
</dbReference>
<evidence type="ECO:0000313" key="2">
    <source>
        <dbReference type="EMBL" id="TCL08101.1"/>
    </source>
</evidence>
<dbReference type="Proteomes" id="UP000295673">
    <property type="component" value="Unassembled WGS sequence"/>
</dbReference>
<sequence>MRLDFGKWIAVFCGLAIAGAAAAQEEPKDPATMRLDPRAVEVVEAAASTLASQETIGVNWFVSFDQVIDGREKLTILRSGRAVVARPDKYYAYAEQEEGLREFFYDGLGLTVFLPDENAYAHKPYLGSFEDLADVILQEHGESLPIWQVLVSDFADEFLGDVTDAAYLGVKRIAGNEVHHVALSSYEGDLQMWISTDPVNPVPMLLVGTNPYAQGWPQFRAYFNDWDFAPDIGDDTFTFYADDEVNRLVWPKQQDRGDAIGGGN</sequence>
<reference evidence="2 3" key="1">
    <citation type="submission" date="2019-03" db="EMBL/GenBank/DDBJ databases">
        <title>Genomic Encyclopedia of Archaeal and Bacterial Type Strains, Phase II (KMG-II): from individual species to whole genera.</title>
        <authorList>
            <person name="Goeker M."/>
        </authorList>
    </citation>
    <scope>NUCLEOTIDE SEQUENCE [LARGE SCALE GENOMIC DNA]</scope>
    <source>
        <strain evidence="2 3">DSM 26433</strain>
    </source>
</reference>
<gene>
    <name evidence="2" type="ORF">BXY66_0134</name>
</gene>
<name>A0A4R1NKE0_9RHOB</name>
<evidence type="ECO:0008006" key="4">
    <source>
        <dbReference type="Google" id="ProtNLM"/>
    </source>
</evidence>
<protein>
    <recommendedName>
        <fullName evidence="4">DUF2092 domain-containing protein</fullName>
    </recommendedName>
</protein>
<organism evidence="2 3">
    <name type="scientific">Shimia isoporae</name>
    <dbReference type="NCBI Taxonomy" id="647720"/>
    <lineage>
        <taxon>Bacteria</taxon>
        <taxon>Pseudomonadati</taxon>
        <taxon>Pseudomonadota</taxon>
        <taxon>Alphaproteobacteria</taxon>
        <taxon>Rhodobacterales</taxon>
        <taxon>Roseobacteraceae</taxon>
    </lineage>
</organism>
<feature type="chain" id="PRO_5020579854" description="DUF2092 domain-containing protein" evidence="1">
    <location>
        <begin position="24"/>
        <end position="264"/>
    </location>
</feature>
<keyword evidence="3" id="KW-1185">Reference proteome</keyword>
<dbReference type="InterPro" id="IPR019207">
    <property type="entry name" value="DUF2092"/>
</dbReference>
<feature type="signal peptide" evidence="1">
    <location>
        <begin position="1"/>
        <end position="23"/>
    </location>
</feature>
<evidence type="ECO:0000256" key="1">
    <source>
        <dbReference type="SAM" id="SignalP"/>
    </source>
</evidence>
<dbReference type="RefSeq" id="WP_165929067.1">
    <property type="nucleotide sequence ID" value="NZ_SMGR01000001.1"/>
</dbReference>
<dbReference type="AlphaFoldDB" id="A0A4R1NKE0"/>
<evidence type="ECO:0000313" key="3">
    <source>
        <dbReference type="Proteomes" id="UP000295673"/>
    </source>
</evidence>
<dbReference type="EMBL" id="SMGR01000001">
    <property type="protein sequence ID" value="TCL08101.1"/>
    <property type="molecule type" value="Genomic_DNA"/>
</dbReference>